<dbReference type="InterPro" id="IPR019825">
    <property type="entry name" value="Lectin_legB_Mn/Ca_BS"/>
</dbReference>
<comment type="caution">
    <text evidence="4">The sequence shown here is derived from an EMBL/GenBank/DDBJ whole genome shotgun (WGS) entry which is preliminary data.</text>
</comment>
<sequence>MFMLYHGIFYSSTQFFVMLLIAACLLCGSVVHVRCLNFSYPTFYYENRTDFNMARNSIIDKGTIQVPIEASGSEISNLSSRVFYSEQLKLWENQRGMKASFNSTFVFNIHPLTSPGGEGFAFILAANTSLPIYSAGQWLGIVNSSSIGVSNIVAVEFDTRKSYPEDVDENHVGVDV</sequence>
<dbReference type="PROSITE" id="PS00307">
    <property type="entry name" value="LECTIN_LEGUME_BETA"/>
    <property type="match status" value="1"/>
</dbReference>
<dbReference type="SUPFAM" id="SSF49899">
    <property type="entry name" value="Concanavalin A-like lectins/glucanases"/>
    <property type="match status" value="1"/>
</dbReference>
<keyword evidence="2" id="KW-0430">Lectin</keyword>
<dbReference type="Gene3D" id="2.60.120.200">
    <property type="match status" value="1"/>
</dbReference>
<evidence type="ECO:0000313" key="4">
    <source>
        <dbReference type="EMBL" id="KAK7392787.1"/>
    </source>
</evidence>
<feature type="domain" description="Legume lectin" evidence="3">
    <location>
        <begin position="36"/>
        <end position="176"/>
    </location>
</feature>
<proteinExistence type="inferred from homology"/>
<dbReference type="EMBL" id="JAYMYS010000005">
    <property type="protein sequence ID" value="KAK7392787.1"/>
    <property type="molecule type" value="Genomic_DNA"/>
</dbReference>
<reference evidence="4 5" key="1">
    <citation type="submission" date="2024-01" db="EMBL/GenBank/DDBJ databases">
        <title>The genomes of 5 underutilized Papilionoideae crops provide insights into root nodulation and disease resistanc.</title>
        <authorList>
            <person name="Jiang F."/>
        </authorList>
    </citation>
    <scope>NUCLEOTIDE SEQUENCE [LARGE SCALE GENOMIC DNA]</scope>
    <source>
        <strain evidence="4">DUOXIRENSHENG_FW03</strain>
        <tissue evidence="4">Leaves</tissue>
    </source>
</reference>
<dbReference type="GO" id="GO:0030246">
    <property type="term" value="F:carbohydrate binding"/>
    <property type="evidence" value="ECO:0007669"/>
    <property type="project" value="UniProtKB-KW"/>
</dbReference>
<organism evidence="4 5">
    <name type="scientific">Psophocarpus tetragonolobus</name>
    <name type="common">Winged bean</name>
    <name type="synonym">Dolichos tetragonolobus</name>
    <dbReference type="NCBI Taxonomy" id="3891"/>
    <lineage>
        <taxon>Eukaryota</taxon>
        <taxon>Viridiplantae</taxon>
        <taxon>Streptophyta</taxon>
        <taxon>Embryophyta</taxon>
        <taxon>Tracheophyta</taxon>
        <taxon>Spermatophyta</taxon>
        <taxon>Magnoliopsida</taxon>
        <taxon>eudicotyledons</taxon>
        <taxon>Gunneridae</taxon>
        <taxon>Pentapetalae</taxon>
        <taxon>rosids</taxon>
        <taxon>fabids</taxon>
        <taxon>Fabales</taxon>
        <taxon>Fabaceae</taxon>
        <taxon>Papilionoideae</taxon>
        <taxon>50 kb inversion clade</taxon>
        <taxon>NPAAA clade</taxon>
        <taxon>indigoferoid/millettioid clade</taxon>
        <taxon>Phaseoleae</taxon>
        <taxon>Psophocarpus</taxon>
    </lineage>
</organism>
<dbReference type="Pfam" id="PF00139">
    <property type="entry name" value="Lectin_legB"/>
    <property type="match status" value="1"/>
</dbReference>
<dbReference type="InterPro" id="IPR001220">
    <property type="entry name" value="Legume_lectin_dom"/>
</dbReference>
<dbReference type="InterPro" id="IPR050258">
    <property type="entry name" value="Leguminous_Lectin"/>
</dbReference>
<gene>
    <name evidence="4" type="ORF">VNO78_21235</name>
</gene>
<evidence type="ECO:0000259" key="3">
    <source>
        <dbReference type="Pfam" id="PF00139"/>
    </source>
</evidence>
<dbReference type="AlphaFoldDB" id="A0AAN9SG72"/>
<dbReference type="PANTHER" id="PTHR32401:SF53">
    <property type="entry name" value="LEGUME LECTIN DOMAIN-CONTAINING PROTEIN"/>
    <property type="match status" value="1"/>
</dbReference>
<dbReference type="PANTHER" id="PTHR32401">
    <property type="entry name" value="CONCANAVALIN A-LIKE LECTIN FAMILY PROTEIN"/>
    <property type="match status" value="1"/>
</dbReference>
<dbReference type="Proteomes" id="UP001386955">
    <property type="component" value="Unassembled WGS sequence"/>
</dbReference>
<accession>A0AAN9SG72</accession>
<name>A0AAN9SG72_PSOTE</name>
<evidence type="ECO:0000256" key="1">
    <source>
        <dbReference type="ARBA" id="ARBA00007606"/>
    </source>
</evidence>
<dbReference type="InterPro" id="IPR013320">
    <property type="entry name" value="ConA-like_dom_sf"/>
</dbReference>
<evidence type="ECO:0000256" key="2">
    <source>
        <dbReference type="ARBA" id="ARBA00022734"/>
    </source>
</evidence>
<evidence type="ECO:0000313" key="5">
    <source>
        <dbReference type="Proteomes" id="UP001386955"/>
    </source>
</evidence>
<comment type="similarity">
    <text evidence="1">Belongs to the leguminous lectin family.</text>
</comment>
<protein>
    <recommendedName>
        <fullName evidence="3">Legume lectin domain-containing protein</fullName>
    </recommendedName>
</protein>
<keyword evidence="5" id="KW-1185">Reference proteome</keyword>